<dbReference type="EMBL" id="JBHSZZ010000032">
    <property type="protein sequence ID" value="MFC7187035.1"/>
    <property type="molecule type" value="Genomic_DNA"/>
</dbReference>
<proteinExistence type="predicted"/>
<keyword evidence="4" id="KW-1185">Reference proteome</keyword>
<name>A0ABD5YKR4_9EURY</name>
<evidence type="ECO:0000259" key="2">
    <source>
        <dbReference type="Pfam" id="PF26033"/>
    </source>
</evidence>
<feature type="domain" description="DUF8009" evidence="2">
    <location>
        <begin position="6"/>
        <end position="143"/>
    </location>
</feature>
<evidence type="ECO:0000313" key="4">
    <source>
        <dbReference type="Proteomes" id="UP001596390"/>
    </source>
</evidence>
<organism evidence="3 4">
    <name type="scientific">Halorubrum yunnanense</name>
    <dbReference type="NCBI Taxonomy" id="1526162"/>
    <lineage>
        <taxon>Archaea</taxon>
        <taxon>Methanobacteriati</taxon>
        <taxon>Methanobacteriota</taxon>
        <taxon>Stenosarchaea group</taxon>
        <taxon>Halobacteria</taxon>
        <taxon>Halobacteriales</taxon>
        <taxon>Haloferacaceae</taxon>
        <taxon>Halorubrum</taxon>
    </lineage>
</organism>
<gene>
    <name evidence="3" type="ORF">ACFQMK_09075</name>
</gene>
<dbReference type="RefSeq" id="WP_267664109.1">
    <property type="nucleotide sequence ID" value="NZ_JAODIX010000032.1"/>
</dbReference>
<dbReference type="Proteomes" id="UP001596390">
    <property type="component" value="Unassembled WGS sequence"/>
</dbReference>
<feature type="region of interest" description="Disordered" evidence="1">
    <location>
        <begin position="56"/>
        <end position="85"/>
    </location>
</feature>
<dbReference type="InterPro" id="IPR058322">
    <property type="entry name" value="DUF8009"/>
</dbReference>
<comment type="caution">
    <text evidence="3">The sequence shown here is derived from an EMBL/GenBank/DDBJ whole genome shotgun (WGS) entry which is preliminary data.</text>
</comment>
<evidence type="ECO:0000313" key="3">
    <source>
        <dbReference type="EMBL" id="MFC7187035.1"/>
    </source>
</evidence>
<evidence type="ECO:0000256" key="1">
    <source>
        <dbReference type="SAM" id="MobiDB-lite"/>
    </source>
</evidence>
<sequence>MSDGERGTPDRIRSIAVHREDVASALEATLRSDREVVLRVTPPFSGRMRARLHAIGEDVPSADGDVPGTGEGDADSPAPIHVDPRDLVGEVPAYPEADETAAAHPDADVETRRELHEEAVEGWRERVRGSIVESIAIGVAAGSDGEGNATCEIAVTALG</sequence>
<accession>A0ABD5YKR4</accession>
<protein>
    <recommendedName>
        <fullName evidence="2">DUF8009 domain-containing protein</fullName>
    </recommendedName>
</protein>
<reference evidence="3 4" key="1">
    <citation type="journal article" date="2019" name="Int. J. Syst. Evol. Microbiol.">
        <title>The Global Catalogue of Microorganisms (GCM) 10K type strain sequencing project: providing services to taxonomists for standard genome sequencing and annotation.</title>
        <authorList>
            <consortium name="The Broad Institute Genomics Platform"/>
            <consortium name="The Broad Institute Genome Sequencing Center for Infectious Disease"/>
            <person name="Wu L."/>
            <person name="Ma J."/>
        </authorList>
    </citation>
    <scope>NUCLEOTIDE SEQUENCE [LARGE SCALE GENOMIC DNA]</scope>
    <source>
        <strain evidence="3 4">Q85</strain>
    </source>
</reference>
<dbReference type="AlphaFoldDB" id="A0ABD5YKR4"/>
<dbReference type="Pfam" id="PF26033">
    <property type="entry name" value="DUF8009"/>
    <property type="match status" value="1"/>
</dbReference>